<dbReference type="PANTHER" id="PTHR43235:SF1">
    <property type="entry name" value="GLUTAMINE AMIDOTRANSFERASE PB2B2.05-RELATED"/>
    <property type="match status" value="1"/>
</dbReference>
<dbReference type="GO" id="GO:0005829">
    <property type="term" value="C:cytosol"/>
    <property type="evidence" value="ECO:0007669"/>
    <property type="project" value="TreeGrafter"/>
</dbReference>
<evidence type="ECO:0000313" key="1">
    <source>
        <dbReference type="EMBL" id="HIS79103.1"/>
    </source>
</evidence>
<keyword evidence="1" id="KW-0378">Hydrolase</keyword>
<dbReference type="GO" id="GO:0033969">
    <property type="term" value="F:gamma-glutamyl-gamma-aminobutyrate hydrolase activity"/>
    <property type="evidence" value="ECO:0007669"/>
    <property type="project" value="TreeGrafter"/>
</dbReference>
<dbReference type="GO" id="GO:0006598">
    <property type="term" value="P:polyamine catabolic process"/>
    <property type="evidence" value="ECO:0007669"/>
    <property type="project" value="TreeGrafter"/>
</dbReference>
<dbReference type="InterPro" id="IPR029062">
    <property type="entry name" value="Class_I_gatase-like"/>
</dbReference>
<dbReference type="InterPro" id="IPR011697">
    <property type="entry name" value="Peptidase_C26"/>
</dbReference>
<dbReference type="AlphaFoldDB" id="A0A9D1K3F0"/>
<reference evidence="1" key="2">
    <citation type="journal article" date="2021" name="PeerJ">
        <title>Extensive microbial diversity within the chicken gut microbiome revealed by metagenomics and culture.</title>
        <authorList>
            <person name="Gilroy R."/>
            <person name="Ravi A."/>
            <person name="Getino M."/>
            <person name="Pursley I."/>
            <person name="Horton D.L."/>
            <person name="Alikhan N.F."/>
            <person name="Baker D."/>
            <person name="Gharbi K."/>
            <person name="Hall N."/>
            <person name="Watson M."/>
            <person name="Adriaenssens E.M."/>
            <person name="Foster-Nyarko E."/>
            <person name="Jarju S."/>
            <person name="Secka A."/>
            <person name="Antonio M."/>
            <person name="Oren A."/>
            <person name="Chaudhuri R.R."/>
            <person name="La Ragione R."/>
            <person name="Hildebrand F."/>
            <person name="Pallen M.J."/>
        </authorList>
    </citation>
    <scope>NUCLEOTIDE SEQUENCE</scope>
    <source>
        <strain evidence="1">6086</strain>
    </source>
</reference>
<comment type="caution">
    <text evidence="1">The sequence shown here is derived from an EMBL/GenBank/DDBJ whole genome shotgun (WGS) entry which is preliminary data.</text>
</comment>
<organism evidence="1 2">
    <name type="scientific">Candidatus Caccousia stercoris</name>
    <dbReference type="NCBI Taxonomy" id="2840723"/>
    <lineage>
        <taxon>Bacteria</taxon>
        <taxon>Bacillati</taxon>
        <taxon>Bacillota</taxon>
        <taxon>Clostridia</taxon>
        <taxon>Eubacteriales</taxon>
        <taxon>Oscillospiraceae</taxon>
        <taxon>Oscillospiraceae incertae sedis</taxon>
        <taxon>Candidatus Caccousia</taxon>
    </lineage>
</organism>
<dbReference type="CDD" id="cd01745">
    <property type="entry name" value="GATase1_2"/>
    <property type="match status" value="1"/>
</dbReference>
<dbReference type="EMBL" id="DVJM01000140">
    <property type="protein sequence ID" value="HIS79103.1"/>
    <property type="molecule type" value="Genomic_DNA"/>
</dbReference>
<protein>
    <submittedName>
        <fullName evidence="1">Gamma-glutamyl-gamma-aminobutyrate hydrolase family protein</fullName>
    </submittedName>
</protein>
<reference evidence="1" key="1">
    <citation type="submission" date="2020-10" db="EMBL/GenBank/DDBJ databases">
        <authorList>
            <person name="Gilroy R."/>
        </authorList>
    </citation>
    <scope>NUCLEOTIDE SEQUENCE</scope>
    <source>
        <strain evidence="1">6086</strain>
    </source>
</reference>
<accession>A0A9D1K3F0</accession>
<dbReference type="Gene3D" id="3.40.50.880">
    <property type="match status" value="1"/>
</dbReference>
<gene>
    <name evidence="1" type="ORF">IAD03_07005</name>
</gene>
<evidence type="ECO:0000313" key="2">
    <source>
        <dbReference type="Proteomes" id="UP000824141"/>
    </source>
</evidence>
<dbReference type="InterPro" id="IPR044668">
    <property type="entry name" value="PuuD-like"/>
</dbReference>
<sequence>MKKPVIGLTPSLDSDHYTMQTRLHYPKALEAAGGIPLLLPPLSPDTVREASLICDGLLFTGGVDVHPSYYGEEMLAACGEVCPQRDEMELSLLRLALERDLPVLGICRGIQLINVGLGGTLWQDLPSQTGSTLCHSQRPPYEMTVHTVHVEESSALFSMLGVREYAVNSTHHQAVRGCAPSLQAAARSCDGIIEAVWRPQSRFLLGVQWHPEFRFEQDKGAAALFSALVRACGT</sequence>
<name>A0A9D1K3F0_9FIRM</name>
<dbReference type="SUPFAM" id="SSF52317">
    <property type="entry name" value="Class I glutamine amidotransferase-like"/>
    <property type="match status" value="1"/>
</dbReference>
<dbReference type="PANTHER" id="PTHR43235">
    <property type="entry name" value="GLUTAMINE AMIDOTRANSFERASE PB2B2.05-RELATED"/>
    <property type="match status" value="1"/>
</dbReference>
<dbReference type="Proteomes" id="UP000824141">
    <property type="component" value="Unassembled WGS sequence"/>
</dbReference>
<proteinExistence type="predicted"/>
<dbReference type="Pfam" id="PF07722">
    <property type="entry name" value="Peptidase_C26"/>
    <property type="match status" value="1"/>
</dbReference>
<dbReference type="PROSITE" id="PS51273">
    <property type="entry name" value="GATASE_TYPE_1"/>
    <property type="match status" value="1"/>
</dbReference>